<dbReference type="SUPFAM" id="SSF56399">
    <property type="entry name" value="ADP-ribosylation"/>
    <property type="match status" value="1"/>
</dbReference>
<dbReference type="AlphaFoldDB" id="A0A928VIT5"/>
<comment type="caution">
    <text evidence="1">The sequence shown here is derived from an EMBL/GenBank/DDBJ whole genome shotgun (WGS) entry which is preliminary data.</text>
</comment>
<dbReference type="InterPro" id="IPR009297">
    <property type="entry name" value="DUF952"/>
</dbReference>
<dbReference type="RefSeq" id="WP_264323362.1">
    <property type="nucleotide sequence ID" value="NZ_JADEXQ010000004.1"/>
</dbReference>
<gene>
    <name evidence="1" type="ORF">IQ266_02045</name>
</gene>
<accession>A0A928VIT5</accession>
<dbReference type="Pfam" id="PF06108">
    <property type="entry name" value="DUF952"/>
    <property type="match status" value="1"/>
</dbReference>
<evidence type="ECO:0000313" key="2">
    <source>
        <dbReference type="Proteomes" id="UP000625316"/>
    </source>
</evidence>
<dbReference type="PANTHER" id="PTHR34129">
    <property type="entry name" value="BLR1139 PROTEIN"/>
    <property type="match status" value="1"/>
</dbReference>
<dbReference type="Gene3D" id="3.20.170.20">
    <property type="entry name" value="Protein of unknown function DUF952"/>
    <property type="match status" value="1"/>
</dbReference>
<name>A0A928VIT5_9CYAN</name>
<reference evidence="1" key="1">
    <citation type="submission" date="2020-10" db="EMBL/GenBank/DDBJ databases">
        <authorList>
            <person name="Castelo-Branco R."/>
            <person name="Eusebio N."/>
            <person name="Adriana R."/>
            <person name="Vieira A."/>
            <person name="Brugerolle De Fraissinette N."/>
            <person name="Rezende De Castro R."/>
            <person name="Schneider M.P."/>
            <person name="Vasconcelos V."/>
            <person name="Leao P.N."/>
        </authorList>
    </citation>
    <scope>NUCLEOTIDE SEQUENCE</scope>
    <source>
        <strain evidence="1">LEGE 11480</strain>
    </source>
</reference>
<protein>
    <submittedName>
        <fullName evidence="1">DUF952 domain-containing protein</fullName>
    </submittedName>
</protein>
<organism evidence="1 2">
    <name type="scientific">Romeriopsis navalis LEGE 11480</name>
    <dbReference type="NCBI Taxonomy" id="2777977"/>
    <lineage>
        <taxon>Bacteria</taxon>
        <taxon>Bacillati</taxon>
        <taxon>Cyanobacteriota</taxon>
        <taxon>Cyanophyceae</taxon>
        <taxon>Leptolyngbyales</taxon>
        <taxon>Leptolyngbyaceae</taxon>
        <taxon>Romeriopsis</taxon>
        <taxon>Romeriopsis navalis</taxon>
    </lineage>
</organism>
<evidence type="ECO:0000313" key="1">
    <source>
        <dbReference type="EMBL" id="MBE9028538.1"/>
    </source>
</evidence>
<dbReference type="PANTHER" id="PTHR34129:SF1">
    <property type="entry name" value="DUF952 DOMAIN-CONTAINING PROTEIN"/>
    <property type="match status" value="1"/>
</dbReference>
<proteinExistence type="predicted"/>
<sequence>MIFHITEQSIWSAAQSSGDYRAPSLETEGFIHLSERSQVLWVASQFYAQTSGLLLLGIEPAQLAAELRYDTVPGHGTFPHLYGPLNLDAVVQVWPFEPQANGHFVMPS</sequence>
<dbReference type="Proteomes" id="UP000625316">
    <property type="component" value="Unassembled WGS sequence"/>
</dbReference>
<dbReference type="EMBL" id="JADEXQ010000004">
    <property type="protein sequence ID" value="MBE9028538.1"/>
    <property type="molecule type" value="Genomic_DNA"/>
</dbReference>
<keyword evidence="2" id="KW-1185">Reference proteome</keyword>